<dbReference type="GeneID" id="19338227"/>
<proteinExistence type="predicted"/>
<evidence type="ECO:0000313" key="3">
    <source>
        <dbReference type="Proteomes" id="UP000016932"/>
    </source>
</evidence>
<gene>
    <name evidence="2" type="ORF">MYCFIDRAFT_215925</name>
</gene>
<accession>M3AW33</accession>
<dbReference type="SUPFAM" id="SSF81296">
    <property type="entry name" value="E set domains"/>
    <property type="match status" value="1"/>
</dbReference>
<name>M3AW33_PSEFD</name>
<sequence>MAYNSKMSLTTLVVTLLSLLFAKPTTAANQTAKFLSMRNNNITSWNQTTDFSLLRSSHARHLIHGDRGDTGFHYCYTHHFHNPKKHPTRIDTLNIDHISGKISKIYKGTTLGFEFKITPSEDILEGTQLWPDFKPWVMDSSDFDKPPTGASADAIDVCSLVDCPVPAGQQMHFTAKVLIPNSIRTTTGRMIFGSKLRFQLVAPVTDVQDGHDRYPFDVLQCVTHHMKVDDMRVETPCEVFCA</sequence>
<feature type="chain" id="PRO_5004031142" description="Phosphatidylglycerol/phosphatidylinositol transfer protein" evidence="1">
    <location>
        <begin position="28"/>
        <end position="242"/>
    </location>
</feature>
<dbReference type="HOGENOM" id="CLU_1147620_0_0_1"/>
<evidence type="ECO:0000256" key="1">
    <source>
        <dbReference type="SAM" id="SignalP"/>
    </source>
</evidence>
<feature type="signal peptide" evidence="1">
    <location>
        <begin position="1"/>
        <end position="27"/>
    </location>
</feature>
<evidence type="ECO:0000313" key="2">
    <source>
        <dbReference type="EMBL" id="EME81328.1"/>
    </source>
</evidence>
<dbReference type="Proteomes" id="UP000016932">
    <property type="component" value="Unassembled WGS sequence"/>
</dbReference>
<organism evidence="2 3">
    <name type="scientific">Pseudocercospora fijiensis (strain CIRAD86)</name>
    <name type="common">Black leaf streak disease fungus</name>
    <name type="synonym">Mycosphaerella fijiensis</name>
    <dbReference type="NCBI Taxonomy" id="383855"/>
    <lineage>
        <taxon>Eukaryota</taxon>
        <taxon>Fungi</taxon>
        <taxon>Dikarya</taxon>
        <taxon>Ascomycota</taxon>
        <taxon>Pezizomycotina</taxon>
        <taxon>Dothideomycetes</taxon>
        <taxon>Dothideomycetidae</taxon>
        <taxon>Mycosphaerellales</taxon>
        <taxon>Mycosphaerellaceae</taxon>
        <taxon>Pseudocercospora</taxon>
    </lineage>
</organism>
<protein>
    <recommendedName>
        <fullName evidence="4">Phosphatidylglycerol/phosphatidylinositol transfer protein</fullName>
    </recommendedName>
</protein>
<dbReference type="InterPro" id="IPR014756">
    <property type="entry name" value="Ig_E-set"/>
</dbReference>
<keyword evidence="1" id="KW-0732">Signal</keyword>
<dbReference type="RefSeq" id="XP_007928550.1">
    <property type="nucleotide sequence ID" value="XM_007930359.1"/>
</dbReference>
<dbReference type="OrthoDB" id="3645220at2759"/>
<keyword evidence="3" id="KW-1185">Reference proteome</keyword>
<dbReference type="EMBL" id="KB446560">
    <property type="protein sequence ID" value="EME81328.1"/>
    <property type="molecule type" value="Genomic_DNA"/>
</dbReference>
<evidence type="ECO:0008006" key="4">
    <source>
        <dbReference type="Google" id="ProtNLM"/>
    </source>
</evidence>
<dbReference type="AlphaFoldDB" id="M3AW33"/>
<reference evidence="2 3" key="1">
    <citation type="journal article" date="2012" name="PLoS Pathog.">
        <title>Diverse lifestyles and strategies of plant pathogenesis encoded in the genomes of eighteen Dothideomycetes fungi.</title>
        <authorList>
            <person name="Ohm R.A."/>
            <person name="Feau N."/>
            <person name="Henrissat B."/>
            <person name="Schoch C.L."/>
            <person name="Horwitz B.A."/>
            <person name="Barry K.W."/>
            <person name="Condon B.J."/>
            <person name="Copeland A.C."/>
            <person name="Dhillon B."/>
            <person name="Glaser F."/>
            <person name="Hesse C.N."/>
            <person name="Kosti I."/>
            <person name="LaButti K."/>
            <person name="Lindquist E.A."/>
            <person name="Lucas S."/>
            <person name="Salamov A.A."/>
            <person name="Bradshaw R.E."/>
            <person name="Ciuffetti L."/>
            <person name="Hamelin R.C."/>
            <person name="Kema G.H.J."/>
            <person name="Lawrence C."/>
            <person name="Scott J.A."/>
            <person name="Spatafora J.W."/>
            <person name="Turgeon B.G."/>
            <person name="de Wit P.J.G.M."/>
            <person name="Zhong S."/>
            <person name="Goodwin S.B."/>
            <person name="Grigoriev I.V."/>
        </authorList>
    </citation>
    <scope>NUCLEOTIDE SEQUENCE [LARGE SCALE GENOMIC DNA]</scope>
    <source>
        <strain evidence="2 3">CIRAD86</strain>
    </source>
</reference>
<dbReference type="KEGG" id="pfj:MYCFIDRAFT_215925"/>
<dbReference type="VEuPathDB" id="FungiDB:MYCFIDRAFT_215925"/>